<feature type="repeat" description="TPR" evidence="3">
    <location>
        <begin position="776"/>
        <end position="809"/>
    </location>
</feature>
<feature type="repeat" description="TPR" evidence="3">
    <location>
        <begin position="390"/>
        <end position="423"/>
    </location>
</feature>
<dbReference type="Pfam" id="PF00069">
    <property type="entry name" value="Pkinase"/>
    <property type="match status" value="1"/>
</dbReference>
<feature type="repeat" description="TPR" evidence="3">
    <location>
        <begin position="321"/>
        <end position="354"/>
    </location>
</feature>
<evidence type="ECO:0000256" key="2">
    <source>
        <dbReference type="ARBA" id="ARBA00022803"/>
    </source>
</evidence>
<dbReference type="AlphaFoldDB" id="A0A9E8ZCS0"/>
<dbReference type="GO" id="GO:0004672">
    <property type="term" value="F:protein kinase activity"/>
    <property type="evidence" value="ECO:0007669"/>
    <property type="project" value="InterPro"/>
</dbReference>
<dbReference type="Gene3D" id="1.25.40.10">
    <property type="entry name" value="Tetratricopeptide repeat domain"/>
    <property type="match status" value="6"/>
</dbReference>
<evidence type="ECO:0000256" key="4">
    <source>
        <dbReference type="SAM" id="Coils"/>
    </source>
</evidence>
<evidence type="ECO:0000313" key="7">
    <source>
        <dbReference type="EMBL" id="WAL60471.1"/>
    </source>
</evidence>
<dbReference type="SUPFAM" id="SSF48452">
    <property type="entry name" value="TPR-like"/>
    <property type="match status" value="2"/>
</dbReference>
<evidence type="ECO:0000256" key="3">
    <source>
        <dbReference type="PROSITE-ProRule" id="PRU00339"/>
    </source>
</evidence>
<dbReference type="SMART" id="SM00220">
    <property type="entry name" value="S_TKc"/>
    <property type="match status" value="1"/>
</dbReference>
<dbReference type="PANTHER" id="PTHR44943:SF8">
    <property type="entry name" value="TPR REPEAT-CONTAINING PROTEIN MJ0263"/>
    <property type="match status" value="1"/>
</dbReference>
<keyword evidence="5" id="KW-0812">Transmembrane</keyword>
<organism evidence="7 8">
    <name type="scientific">Thermocoleostomius sinensis A174</name>
    <dbReference type="NCBI Taxonomy" id="2016057"/>
    <lineage>
        <taxon>Bacteria</taxon>
        <taxon>Bacillati</taxon>
        <taxon>Cyanobacteriota</taxon>
        <taxon>Cyanophyceae</taxon>
        <taxon>Oculatellales</taxon>
        <taxon>Oculatellaceae</taxon>
        <taxon>Thermocoleostomius</taxon>
    </lineage>
</organism>
<gene>
    <name evidence="7" type="ORF">OXH18_00315</name>
</gene>
<feature type="domain" description="Protein kinase" evidence="6">
    <location>
        <begin position="10"/>
        <end position="271"/>
    </location>
</feature>
<sequence>MLSTILSGRYKLIQHLRSSEFTDIYLAQDEQFPNAPHCIAKQLKPRSTDPDTLEAARRLFETEAKVLSQLGSHDRIPRLLAYFEENQEFYLIEELIDGQTLDQELAQEQKFTETQVICLLQEVLKILEFVHEQHVIHRDIHPNHLIRCRADGKLMLTGFGAVKQVNTQVVTQPGQTSFVMAVGNPGYMPNEQRGGHPRFSSDIYALGMTAIQALTGVAPRDLPEDEQTGEVLWRSYAPQISPKFAAILDKMVRTHFRDRYQTVEEVLHDLHGSQQISKKRLILALSALGLVAAVGLTATALHVFSPRQPRIAAENCRPQSAAEFIACGQARLEAGQYNEALVDFAAAAERDPDLIEAWIGQGDALQALNRPDEAIAAYDRALQLDPNHVETLARKANTLLFSQQQYEEALAVFDQAVEIDATNPDLWSDRSIVLLNLQHNEEALASADKAIQIQANHPYALANRGDALFALNRQDEAIAAYQQAQMAAPDYPYPFIRHGDVLRFLEQYADAIEPYDQAIALDRRNSDAWAGKGYALNGLGQSTEALAAFDRAVEANPNSVYALSGRAALLDVLGRHEAALAATEQVLAIDPTYFDGWLTKSSTLLKLRRLDEAIEAADRAIELSPDNPIFQAEAWTRKANAVYESGRLEESLPVYQKVIELYPEGDVGWSNLSELLNRLKRYAEALESANKALEIRETQSGWNQQGNALAGLRRYDEAIESFDQVLSLNPDYHYAWVSKGNAFQQLGQYQEAVESYNRALAIQPIDRKLQDQTDQFSTLNQKGNALLQLQQYEQALEAFEQSVAIKPDFADAWFNQGRALTALQRYEEALAAYDQALALNPNFSEAKTRREQVQQQL</sequence>
<dbReference type="Gene3D" id="3.30.200.20">
    <property type="entry name" value="Phosphorylase Kinase, domain 1"/>
    <property type="match status" value="1"/>
</dbReference>
<dbReference type="PROSITE" id="PS50293">
    <property type="entry name" value="TPR_REGION"/>
    <property type="match status" value="3"/>
</dbReference>
<evidence type="ECO:0000256" key="5">
    <source>
        <dbReference type="SAM" id="Phobius"/>
    </source>
</evidence>
<dbReference type="PANTHER" id="PTHR44943">
    <property type="entry name" value="CELLULOSE SYNTHASE OPERON PROTEIN C"/>
    <property type="match status" value="1"/>
</dbReference>
<keyword evidence="2 3" id="KW-0802">TPR repeat</keyword>
<protein>
    <submittedName>
        <fullName evidence="7">Tetratricopeptide repeat protein</fullName>
    </submittedName>
</protein>
<feature type="coiled-coil region" evidence="4">
    <location>
        <begin position="672"/>
        <end position="699"/>
    </location>
</feature>
<feature type="transmembrane region" description="Helical" evidence="5">
    <location>
        <begin position="281"/>
        <end position="304"/>
    </location>
</feature>
<feature type="repeat" description="TPR" evidence="3">
    <location>
        <begin position="458"/>
        <end position="491"/>
    </location>
</feature>
<keyword evidence="5" id="KW-1133">Transmembrane helix</keyword>
<dbReference type="InterPro" id="IPR011990">
    <property type="entry name" value="TPR-like_helical_dom_sf"/>
</dbReference>
<dbReference type="CDD" id="cd14014">
    <property type="entry name" value="STKc_PknB_like"/>
    <property type="match status" value="1"/>
</dbReference>
<dbReference type="InterPro" id="IPR000719">
    <property type="entry name" value="Prot_kinase_dom"/>
</dbReference>
<keyword evidence="8" id="KW-1185">Reference proteome</keyword>
<dbReference type="InterPro" id="IPR051685">
    <property type="entry name" value="Ycf3/AcsC/BcsC/TPR_MFPF"/>
</dbReference>
<feature type="repeat" description="TPR" evidence="3">
    <location>
        <begin position="355"/>
        <end position="388"/>
    </location>
</feature>
<dbReference type="InterPro" id="IPR019734">
    <property type="entry name" value="TPR_rpt"/>
</dbReference>
<dbReference type="InterPro" id="IPR011009">
    <property type="entry name" value="Kinase-like_dom_sf"/>
</dbReference>
<dbReference type="Pfam" id="PF13181">
    <property type="entry name" value="TPR_8"/>
    <property type="match status" value="1"/>
</dbReference>
<dbReference type="RefSeq" id="WP_268610382.1">
    <property type="nucleotide sequence ID" value="NZ_CP113797.1"/>
</dbReference>
<dbReference type="Proteomes" id="UP001163152">
    <property type="component" value="Chromosome"/>
</dbReference>
<dbReference type="Gene3D" id="1.10.510.10">
    <property type="entry name" value="Transferase(Phosphotransferase) domain 1"/>
    <property type="match status" value="1"/>
</dbReference>
<dbReference type="Pfam" id="PF00515">
    <property type="entry name" value="TPR_1"/>
    <property type="match status" value="1"/>
</dbReference>
<keyword evidence="5" id="KW-0472">Membrane</keyword>
<dbReference type="Pfam" id="PF13414">
    <property type="entry name" value="TPR_11"/>
    <property type="match status" value="1"/>
</dbReference>
<reference evidence="7" key="1">
    <citation type="submission" date="2022-12" db="EMBL/GenBank/DDBJ databases">
        <title>Polyphasic identification of a Novel Hot-Spring Cyanobacterium Ocullathermofonsia sinensis gen nov. sp. nov. and Genomic Insights on its Adaptations to the Thermal Habitat.</title>
        <authorList>
            <person name="Daroch M."/>
            <person name="Tang J."/>
            <person name="Jiang Y."/>
        </authorList>
    </citation>
    <scope>NUCLEOTIDE SEQUENCE</scope>
    <source>
        <strain evidence="7">PKUAC-SCTA174</strain>
    </source>
</reference>
<evidence type="ECO:0000256" key="1">
    <source>
        <dbReference type="ARBA" id="ARBA00022737"/>
    </source>
</evidence>
<feature type="repeat" description="TPR" evidence="3">
    <location>
        <begin position="733"/>
        <end position="766"/>
    </location>
</feature>
<feature type="repeat" description="TPR" evidence="3">
    <location>
        <begin position="810"/>
        <end position="843"/>
    </location>
</feature>
<dbReference type="EMBL" id="CP113797">
    <property type="protein sequence ID" value="WAL60471.1"/>
    <property type="molecule type" value="Genomic_DNA"/>
</dbReference>
<dbReference type="KEGG" id="tsin:OXH18_00315"/>
<keyword evidence="4" id="KW-0175">Coiled coil</keyword>
<dbReference type="SUPFAM" id="SSF56112">
    <property type="entry name" value="Protein kinase-like (PK-like)"/>
    <property type="match status" value="1"/>
</dbReference>
<dbReference type="Pfam" id="PF13432">
    <property type="entry name" value="TPR_16"/>
    <property type="match status" value="5"/>
</dbReference>
<dbReference type="GO" id="GO:0005524">
    <property type="term" value="F:ATP binding"/>
    <property type="evidence" value="ECO:0007669"/>
    <property type="project" value="InterPro"/>
</dbReference>
<evidence type="ECO:0000259" key="6">
    <source>
        <dbReference type="PROSITE" id="PS50011"/>
    </source>
</evidence>
<dbReference type="PROSITE" id="PS50005">
    <property type="entry name" value="TPR"/>
    <property type="match status" value="11"/>
</dbReference>
<proteinExistence type="predicted"/>
<dbReference type="PROSITE" id="PS50011">
    <property type="entry name" value="PROTEIN_KINASE_DOM"/>
    <property type="match status" value="1"/>
</dbReference>
<feature type="repeat" description="TPR" evidence="3">
    <location>
        <begin position="594"/>
        <end position="627"/>
    </location>
</feature>
<name>A0A9E8ZCS0_9CYAN</name>
<dbReference type="SMART" id="SM00028">
    <property type="entry name" value="TPR"/>
    <property type="match status" value="15"/>
</dbReference>
<feature type="repeat" description="TPR" evidence="3">
    <location>
        <begin position="526"/>
        <end position="559"/>
    </location>
</feature>
<feature type="repeat" description="TPR" evidence="3">
    <location>
        <begin position="699"/>
        <end position="732"/>
    </location>
</feature>
<accession>A0A9E8ZCS0</accession>
<evidence type="ECO:0000313" key="8">
    <source>
        <dbReference type="Proteomes" id="UP001163152"/>
    </source>
</evidence>
<keyword evidence="1" id="KW-0677">Repeat</keyword>
<feature type="repeat" description="TPR" evidence="3">
    <location>
        <begin position="632"/>
        <end position="665"/>
    </location>
</feature>